<accession>A0A9D4FVE9</accession>
<reference evidence="1" key="1">
    <citation type="journal article" date="2019" name="bioRxiv">
        <title>The Genome of the Zebra Mussel, Dreissena polymorpha: A Resource for Invasive Species Research.</title>
        <authorList>
            <person name="McCartney M.A."/>
            <person name="Auch B."/>
            <person name="Kono T."/>
            <person name="Mallez S."/>
            <person name="Zhang Y."/>
            <person name="Obille A."/>
            <person name="Becker A."/>
            <person name="Abrahante J.E."/>
            <person name="Garbe J."/>
            <person name="Badalamenti J.P."/>
            <person name="Herman A."/>
            <person name="Mangelson H."/>
            <person name="Liachko I."/>
            <person name="Sullivan S."/>
            <person name="Sone E.D."/>
            <person name="Koren S."/>
            <person name="Silverstein K.A.T."/>
            <person name="Beckman K.B."/>
            <person name="Gohl D.M."/>
        </authorList>
    </citation>
    <scope>NUCLEOTIDE SEQUENCE</scope>
    <source>
        <strain evidence="1">Duluth1</strain>
        <tissue evidence="1">Whole animal</tissue>
    </source>
</reference>
<dbReference type="AlphaFoldDB" id="A0A9D4FVE9"/>
<sequence length="51" mass="5613">MSTYETVLTCVKLPGPLMRQCMLVKSNLVNVKDSAGWCEVTLSTHETVQAV</sequence>
<gene>
    <name evidence="1" type="ORF">DPMN_134012</name>
</gene>
<evidence type="ECO:0000313" key="2">
    <source>
        <dbReference type="Proteomes" id="UP000828390"/>
    </source>
</evidence>
<name>A0A9D4FVE9_DREPO</name>
<evidence type="ECO:0000313" key="1">
    <source>
        <dbReference type="EMBL" id="KAH3805705.1"/>
    </source>
</evidence>
<keyword evidence="2" id="KW-1185">Reference proteome</keyword>
<organism evidence="1 2">
    <name type="scientific">Dreissena polymorpha</name>
    <name type="common">Zebra mussel</name>
    <name type="synonym">Mytilus polymorpha</name>
    <dbReference type="NCBI Taxonomy" id="45954"/>
    <lineage>
        <taxon>Eukaryota</taxon>
        <taxon>Metazoa</taxon>
        <taxon>Spiralia</taxon>
        <taxon>Lophotrochozoa</taxon>
        <taxon>Mollusca</taxon>
        <taxon>Bivalvia</taxon>
        <taxon>Autobranchia</taxon>
        <taxon>Heteroconchia</taxon>
        <taxon>Euheterodonta</taxon>
        <taxon>Imparidentia</taxon>
        <taxon>Neoheterodontei</taxon>
        <taxon>Myida</taxon>
        <taxon>Dreissenoidea</taxon>
        <taxon>Dreissenidae</taxon>
        <taxon>Dreissena</taxon>
    </lineage>
</organism>
<protein>
    <submittedName>
        <fullName evidence="1">Uncharacterized protein</fullName>
    </submittedName>
</protein>
<proteinExistence type="predicted"/>
<comment type="caution">
    <text evidence="1">The sequence shown here is derived from an EMBL/GenBank/DDBJ whole genome shotgun (WGS) entry which is preliminary data.</text>
</comment>
<dbReference type="Proteomes" id="UP000828390">
    <property type="component" value="Unassembled WGS sequence"/>
</dbReference>
<dbReference type="EMBL" id="JAIWYP010000006">
    <property type="protein sequence ID" value="KAH3805705.1"/>
    <property type="molecule type" value="Genomic_DNA"/>
</dbReference>
<reference evidence="1" key="2">
    <citation type="submission" date="2020-11" db="EMBL/GenBank/DDBJ databases">
        <authorList>
            <person name="McCartney M.A."/>
            <person name="Auch B."/>
            <person name="Kono T."/>
            <person name="Mallez S."/>
            <person name="Becker A."/>
            <person name="Gohl D.M."/>
            <person name="Silverstein K.A.T."/>
            <person name="Koren S."/>
            <person name="Bechman K.B."/>
            <person name="Herman A."/>
            <person name="Abrahante J.E."/>
            <person name="Garbe J."/>
        </authorList>
    </citation>
    <scope>NUCLEOTIDE SEQUENCE</scope>
    <source>
        <strain evidence="1">Duluth1</strain>
        <tissue evidence="1">Whole animal</tissue>
    </source>
</reference>